<evidence type="ECO:0000313" key="3">
    <source>
        <dbReference type="Proteomes" id="UP000233551"/>
    </source>
</evidence>
<protein>
    <submittedName>
        <fullName evidence="2">Uncharacterized protein</fullName>
    </submittedName>
</protein>
<dbReference type="Proteomes" id="UP000233551">
    <property type="component" value="Unassembled WGS sequence"/>
</dbReference>
<accession>A0A2I0IWV9</accession>
<keyword evidence="3" id="KW-1185">Reference proteome</keyword>
<gene>
    <name evidence="2" type="ORF">CRG98_031194</name>
</gene>
<reference evidence="2 3" key="1">
    <citation type="submission" date="2017-11" db="EMBL/GenBank/DDBJ databases">
        <title>De-novo sequencing of pomegranate (Punica granatum L.) genome.</title>
        <authorList>
            <person name="Akparov Z."/>
            <person name="Amiraslanov A."/>
            <person name="Hajiyeva S."/>
            <person name="Abbasov M."/>
            <person name="Kaur K."/>
            <person name="Hamwieh A."/>
            <person name="Solovyev V."/>
            <person name="Salamov A."/>
            <person name="Braich B."/>
            <person name="Kosarev P."/>
            <person name="Mahmoud A."/>
            <person name="Hajiyev E."/>
            <person name="Babayeva S."/>
            <person name="Izzatullayeva V."/>
            <person name="Mammadov A."/>
            <person name="Mammadov A."/>
            <person name="Sharifova S."/>
            <person name="Ojaghi J."/>
            <person name="Eynullazada K."/>
            <person name="Bayramov B."/>
            <person name="Abdulazimova A."/>
            <person name="Shahmuradov I."/>
        </authorList>
    </citation>
    <scope>NUCLEOTIDE SEQUENCE [LARGE SCALE GENOMIC DNA]</scope>
    <source>
        <strain evidence="3">cv. AG2017</strain>
        <tissue evidence="2">Leaf</tissue>
    </source>
</reference>
<proteinExistence type="predicted"/>
<evidence type="ECO:0000313" key="2">
    <source>
        <dbReference type="EMBL" id="PKI48415.1"/>
    </source>
</evidence>
<dbReference type="AlphaFoldDB" id="A0A2I0IWV9"/>
<keyword evidence="1" id="KW-0732">Signal</keyword>
<dbReference type="EMBL" id="PGOL01002391">
    <property type="protein sequence ID" value="PKI48415.1"/>
    <property type="molecule type" value="Genomic_DNA"/>
</dbReference>
<comment type="caution">
    <text evidence="2">The sequence shown here is derived from an EMBL/GenBank/DDBJ whole genome shotgun (WGS) entry which is preliminary data.</text>
</comment>
<feature type="chain" id="PRO_5014184918" evidence="1">
    <location>
        <begin position="27"/>
        <end position="81"/>
    </location>
</feature>
<evidence type="ECO:0000256" key="1">
    <source>
        <dbReference type="SAM" id="SignalP"/>
    </source>
</evidence>
<organism evidence="2 3">
    <name type="scientific">Punica granatum</name>
    <name type="common">Pomegranate</name>
    <dbReference type="NCBI Taxonomy" id="22663"/>
    <lineage>
        <taxon>Eukaryota</taxon>
        <taxon>Viridiplantae</taxon>
        <taxon>Streptophyta</taxon>
        <taxon>Embryophyta</taxon>
        <taxon>Tracheophyta</taxon>
        <taxon>Spermatophyta</taxon>
        <taxon>Magnoliopsida</taxon>
        <taxon>eudicotyledons</taxon>
        <taxon>Gunneridae</taxon>
        <taxon>Pentapetalae</taxon>
        <taxon>rosids</taxon>
        <taxon>malvids</taxon>
        <taxon>Myrtales</taxon>
        <taxon>Lythraceae</taxon>
        <taxon>Punica</taxon>
    </lineage>
</organism>
<sequence length="81" mass="8911">MAMKKTTLASFILALVLIALAESGNASKCVDTCTPGCMVQTKGKGTWEECKAACEDLCFHMDRSPGRNCWADWMCDWGDWA</sequence>
<feature type="signal peptide" evidence="1">
    <location>
        <begin position="1"/>
        <end position="26"/>
    </location>
</feature>
<name>A0A2I0IWV9_PUNGR</name>